<dbReference type="GO" id="GO:0003677">
    <property type="term" value="F:DNA binding"/>
    <property type="evidence" value="ECO:0007669"/>
    <property type="project" value="InterPro"/>
</dbReference>
<dbReference type="RefSeq" id="WP_155542824.1">
    <property type="nucleotide sequence ID" value="NZ_CABVGP010000001.1"/>
</dbReference>
<evidence type="ECO:0000259" key="6">
    <source>
        <dbReference type="Pfam" id="PF08281"/>
    </source>
</evidence>
<dbReference type="EMBL" id="CABVGP010000001">
    <property type="protein sequence ID" value="VVJ17697.1"/>
    <property type="molecule type" value="Genomic_DNA"/>
</dbReference>
<dbReference type="InterPro" id="IPR013249">
    <property type="entry name" value="RNA_pol_sigma70_r4_t2"/>
</dbReference>
<keyword evidence="8" id="KW-1185">Reference proteome</keyword>
<feature type="domain" description="RNA polymerase sigma-70 region 2" evidence="5">
    <location>
        <begin position="43"/>
        <end position="110"/>
    </location>
</feature>
<keyword evidence="2" id="KW-0805">Transcription regulation</keyword>
<dbReference type="InterPro" id="IPR007627">
    <property type="entry name" value="RNA_pol_sigma70_r2"/>
</dbReference>
<dbReference type="InterPro" id="IPR013324">
    <property type="entry name" value="RNA_pol_sigma_r3/r4-like"/>
</dbReference>
<dbReference type="InterPro" id="IPR014284">
    <property type="entry name" value="RNA_pol_sigma-70_dom"/>
</dbReference>
<name>A0A6I8LNY1_9PSEU</name>
<reference evidence="7 8" key="1">
    <citation type="submission" date="2019-09" db="EMBL/GenBank/DDBJ databases">
        <authorList>
            <person name="Leyn A S."/>
        </authorList>
    </citation>
    <scope>NUCLEOTIDE SEQUENCE [LARGE SCALE GENOMIC DNA]</scope>
    <source>
        <strain evidence="7">AA231_1</strain>
    </source>
</reference>
<dbReference type="Pfam" id="PF04542">
    <property type="entry name" value="Sigma70_r2"/>
    <property type="match status" value="1"/>
</dbReference>
<dbReference type="Pfam" id="PF08281">
    <property type="entry name" value="Sigma70_r4_2"/>
    <property type="match status" value="1"/>
</dbReference>
<gene>
    <name evidence="7" type="ORF">AA23TX_02718</name>
</gene>
<dbReference type="SUPFAM" id="SSF88659">
    <property type="entry name" value="Sigma3 and sigma4 domains of RNA polymerase sigma factors"/>
    <property type="match status" value="1"/>
</dbReference>
<dbReference type="CDD" id="cd06171">
    <property type="entry name" value="Sigma70_r4"/>
    <property type="match status" value="1"/>
</dbReference>
<keyword evidence="4" id="KW-0804">Transcription</keyword>
<dbReference type="NCBIfam" id="TIGR02937">
    <property type="entry name" value="sigma70-ECF"/>
    <property type="match status" value="1"/>
</dbReference>
<dbReference type="Proteomes" id="UP000399805">
    <property type="component" value="Unassembled WGS sequence"/>
</dbReference>
<evidence type="ECO:0000313" key="7">
    <source>
        <dbReference type="EMBL" id="VVJ17697.1"/>
    </source>
</evidence>
<accession>A0A6I8LNY1</accession>
<evidence type="ECO:0000259" key="5">
    <source>
        <dbReference type="Pfam" id="PF04542"/>
    </source>
</evidence>
<proteinExistence type="inferred from homology"/>
<dbReference type="AlphaFoldDB" id="A0A6I8LNY1"/>
<organism evidence="7 8">
    <name type="scientific">Amycolatopsis camponoti</name>
    <dbReference type="NCBI Taxonomy" id="2606593"/>
    <lineage>
        <taxon>Bacteria</taxon>
        <taxon>Bacillati</taxon>
        <taxon>Actinomycetota</taxon>
        <taxon>Actinomycetes</taxon>
        <taxon>Pseudonocardiales</taxon>
        <taxon>Pseudonocardiaceae</taxon>
        <taxon>Amycolatopsis</taxon>
    </lineage>
</organism>
<evidence type="ECO:0000313" key="8">
    <source>
        <dbReference type="Proteomes" id="UP000399805"/>
    </source>
</evidence>
<dbReference type="InterPro" id="IPR013325">
    <property type="entry name" value="RNA_pol_sigma_r2"/>
</dbReference>
<evidence type="ECO:0000256" key="4">
    <source>
        <dbReference type="ARBA" id="ARBA00023163"/>
    </source>
</evidence>
<evidence type="ECO:0000256" key="1">
    <source>
        <dbReference type="ARBA" id="ARBA00010641"/>
    </source>
</evidence>
<comment type="similarity">
    <text evidence="1">Belongs to the sigma-70 factor family. ECF subfamily.</text>
</comment>
<dbReference type="NCBIfam" id="NF007228">
    <property type="entry name" value="PRK09646.1"/>
    <property type="match status" value="1"/>
</dbReference>
<dbReference type="Gene3D" id="1.10.1740.10">
    <property type="match status" value="1"/>
</dbReference>
<dbReference type="InterPro" id="IPR036388">
    <property type="entry name" value="WH-like_DNA-bd_sf"/>
</dbReference>
<evidence type="ECO:0000256" key="2">
    <source>
        <dbReference type="ARBA" id="ARBA00023015"/>
    </source>
</evidence>
<feature type="domain" description="RNA polymerase sigma factor 70 region 4 type 2" evidence="6">
    <location>
        <begin position="143"/>
        <end position="193"/>
    </location>
</feature>
<keyword evidence="3" id="KW-0731">Sigma factor</keyword>
<evidence type="ECO:0000256" key="3">
    <source>
        <dbReference type="ARBA" id="ARBA00023082"/>
    </source>
</evidence>
<dbReference type="PANTHER" id="PTHR43133:SF66">
    <property type="entry name" value="ECF RNA POLYMERASE SIGMA FACTOR SIGK"/>
    <property type="match status" value="1"/>
</dbReference>
<dbReference type="GO" id="GO:0016987">
    <property type="term" value="F:sigma factor activity"/>
    <property type="evidence" value="ECO:0007669"/>
    <property type="project" value="UniProtKB-KW"/>
</dbReference>
<sequence>MAAARAALTALRPPPDSTPGPAPTSEELLGRVALGDEQAFSLLYDRLAGPIFGTVLQVLRSRPHAEEVTQEVLLEIWRKAAQFDPARAKVTTWALTIAHRRAVDRVRSEQSARDREDRVDLLDVRQPYDDVVETALSTEDHSEVRAAMSALTELQRESLLLAYYHGLTCREVAEKLGVATGTVKTRMRDGMIRLRDALGATR</sequence>
<dbReference type="SUPFAM" id="SSF88946">
    <property type="entry name" value="Sigma2 domain of RNA polymerase sigma factors"/>
    <property type="match status" value="1"/>
</dbReference>
<dbReference type="Gene3D" id="1.10.10.10">
    <property type="entry name" value="Winged helix-like DNA-binding domain superfamily/Winged helix DNA-binding domain"/>
    <property type="match status" value="1"/>
</dbReference>
<dbReference type="InterPro" id="IPR039425">
    <property type="entry name" value="RNA_pol_sigma-70-like"/>
</dbReference>
<dbReference type="GO" id="GO:0006352">
    <property type="term" value="P:DNA-templated transcription initiation"/>
    <property type="evidence" value="ECO:0007669"/>
    <property type="project" value="InterPro"/>
</dbReference>
<protein>
    <submittedName>
        <fullName evidence="7">RNA polymerase sigma-70 factor</fullName>
    </submittedName>
</protein>
<dbReference type="PANTHER" id="PTHR43133">
    <property type="entry name" value="RNA POLYMERASE ECF-TYPE SIGMA FACTO"/>
    <property type="match status" value="1"/>
</dbReference>